<dbReference type="PROSITE" id="PS51257">
    <property type="entry name" value="PROKAR_LIPOPROTEIN"/>
    <property type="match status" value="1"/>
</dbReference>
<comment type="caution">
    <text evidence="1">The sequence shown here is derived from an EMBL/GenBank/DDBJ whole genome shotgun (WGS) entry which is preliminary data.</text>
</comment>
<protein>
    <submittedName>
        <fullName evidence="1">Uncharacterized protein</fullName>
    </submittedName>
</protein>
<gene>
    <name evidence="1" type="ORF">PXEA_LOCUS28542</name>
</gene>
<evidence type="ECO:0000313" key="1">
    <source>
        <dbReference type="EMBL" id="VEL35102.1"/>
    </source>
</evidence>
<keyword evidence="2" id="KW-1185">Reference proteome</keyword>
<organism evidence="1 2">
    <name type="scientific">Protopolystoma xenopodis</name>
    <dbReference type="NCBI Taxonomy" id="117903"/>
    <lineage>
        <taxon>Eukaryota</taxon>
        <taxon>Metazoa</taxon>
        <taxon>Spiralia</taxon>
        <taxon>Lophotrochozoa</taxon>
        <taxon>Platyhelminthes</taxon>
        <taxon>Monogenea</taxon>
        <taxon>Polyopisthocotylea</taxon>
        <taxon>Polystomatidea</taxon>
        <taxon>Polystomatidae</taxon>
        <taxon>Protopolystoma</taxon>
    </lineage>
</organism>
<reference evidence="1" key="1">
    <citation type="submission" date="2018-11" db="EMBL/GenBank/DDBJ databases">
        <authorList>
            <consortium name="Pathogen Informatics"/>
        </authorList>
    </citation>
    <scope>NUCLEOTIDE SEQUENCE</scope>
</reference>
<dbReference type="EMBL" id="CAAALY010249098">
    <property type="protein sequence ID" value="VEL35102.1"/>
    <property type="molecule type" value="Genomic_DNA"/>
</dbReference>
<dbReference type="AlphaFoldDB" id="A0A448XET7"/>
<name>A0A448XET7_9PLAT</name>
<dbReference type="Proteomes" id="UP000784294">
    <property type="component" value="Unassembled WGS sequence"/>
</dbReference>
<accession>A0A448XET7</accession>
<proteinExistence type="predicted"/>
<sequence>MAKHLRRSMKPNFCVNSLFACTMHQLETSVPHKHQLGFTEGTVEKRFQAQVGVNSVTMPHSDLAPQFSIDMPVALCFIPSLSHICSQVWPPAPGSLHIPTAIWLKN</sequence>
<evidence type="ECO:0000313" key="2">
    <source>
        <dbReference type="Proteomes" id="UP000784294"/>
    </source>
</evidence>